<dbReference type="Proteomes" id="UP000189513">
    <property type="component" value="Unassembled WGS sequence"/>
</dbReference>
<keyword evidence="3" id="KW-1185">Reference proteome</keyword>
<gene>
    <name evidence="2" type="ORF">BON22_1528</name>
</gene>
<dbReference type="SUPFAM" id="SSF52540">
    <property type="entry name" value="P-loop containing nucleoside triphosphate hydrolases"/>
    <property type="match status" value="1"/>
</dbReference>
<dbReference type="Pfam" id="PF00071">
    <property type="entry name" value="Ras"/>
    <property type="match status" value="1"/>
</dbReference>
<reference evidence="3" key="1">
    <citation type="journal article" date="2017" name="Genome Announc.">
        <title>Genome sequences of Cyberlindnera fabianii 65, Pichia kudriavzevii 129, and Saccharomyces cerevisiae 131 isolated from fermented masau fruits in Zimbabwe.</title>
        <authorList>
            <person name="van Rijswijck I.M.H."/>
            <person name="Derks M.F.L."/>
            <person name="Abee T."/>
            <person name="de Ridder D."/>
            <person name="Smid E.J."/>
        </authorList>
    </citation>
    <scope>NUCLEOTIDE SEQUENCE [LARGE SCALE GENOMIC DNA]</scope>
    <source>
        <strain evidence="3">65</strain>
    </source>
</reference>
<dbReference type="InterPro" id="IPR005225">
    <property type="entry name" value="Small_GTP-bd"/>
</dbReference>
<dbReference type="PANTHER" id="PTHR47979">
    <property type="entry name" value="DRAB11-RELATED"/>
    <property type="match status" value="1"/>
</dbReference>
<dbReference type="PRINTS" id="PR00449">
    <property type="entry name" value="RASTRNSFRMNG"/>
</dbReference>
<dbReference type="EMBL" id="MPUK01000002">
    <property type="protein sequence ID" value="ONH69248.1"/>
    <property type="molecule type" value="Genomic_DNA"/>
</dbReference>
<proteinExistence type="inferred from homology"/>
<dbReference type="GO" id="GO:0005525">
    <property type="term" value="F:GTP binding"/>
    <property type="evidence" value="ECO:0007669"/>
    <property type="project" value="InterPro"/>
</dbReference>
<dbReference type="PROSITE" id="PS51419">
    <property type="entry name" value="RAB"/>
    <property type="match status" value="1"/>
</dbReference>
<dbReference type="STRING" id="36022.A0A1V2LBJ0"/>
<dbReference type="SMART" id="SM00176">
    <property type="entry name" value="RAN"/>
    <property type="match status" value="1"/>
</dbReference>
<dbReference type="OMA" id="ASQNICI"/>
<dbReference type="FunFam" id="3.40.50.300:FF:001329">
    <property type="entry name" value="Small GTP-binding protein, putative"/>
    <property type="match status" value="1"/>
</dbReference>
<dbReference type="SMART" id="SM00173">
    <property type="entry name" value="RAS"/>
    <property type="match status" value="1"/>
</dbReference>
<dbReference type="InterPro" id="IPR027417">
    <property type="entry name" value="P-loop_NTPase"/>
</dbReference>
<dbReference type="InterPro" id="IPR001806">
    <property type="entry name" value="Small_GTPase"/>
</dbReference>
<evidence type="ECO:0000313" key="2">
    <source>
        <dbReference type="EMBL" id="ONH69248.1"/>
    </source>
</evidence>
<dbReference type="PROSITE" id="PS51417">
    <property type="entry name" value="ARF"/>
    <property type="match status" value="1"/>
</dbReference>
<dbReference type="GO" id="GO:0003924">
    <property type="term" value="F:GTPase activity"/>
    <property type="evidence" value="ECO:0007669"/>
    <property type="project" value="InterPro"/>
</dbReference>
<dbReference type="SMART" id="SM00177">
    <property type="entry name" value="ARF"/>
    <property type="match status" value="1"/>
</dbReference>
<sequence length="266" mass="29343">MPQRYRESDTTADSVHSTRSVVSINRDAYDYLAKVIIVGPSSTGKTCLLHRFVKGDFPGHSAQTIGVEFSSRVLIVAGDVPFKLQLWDTAGQERFRSLTRSYYRGSAGIVLVFDMTDKTTLYRLREHWQDARALARDPSAVIVGNKTDMVSSSDPSVVSDEEVTEFLSSLEGGEDISYVKTSATTGENVDQVFQVIAEAILAKIEFGVIDPENQSFGVQYGDIPNWGATISSKSFQGKQGKVVRRKATTLSLVERTVEDNNSMCFC</sequence>
<dbReference type="PROSITE" id="PS51421">
    <property type="entry name" value="RAS"/>
    <property type="match status" value="1"/>
</dbReference>
<organism evidence="2 3">
    <name type="scientific">Cyberlindnera fabianii</name>
    <name type="common">Yeast</name>
    <name type="synonym">Hansenula fabianii</name>
    <dbReference type="NCBI Taxonomy" id="36022"/>
    <lineage>
        <taxon>Eukaryota</taxon>
        <taxon>Fungi</taxon>
        <taxon>Dikarya</taxon>
        <taxon>Ascomycota</taxon>
        <taxon>Saccharomycotina</taxon>
        <taxon>Saccharomycetes</taxon>
        <taxon>Phaffomycetales</taxon>
        <taxon>Phaffomycetaceae</taxon>
        <taxon>Cyberlindnera</taxon>
    </lineage>
</organism>
<dbReference type="Gene3D" id="3.40.50.300">
    <property type="entry name" value="P-loop containing nucleotide triphosphate hydrolases"/>
    <property type="match status" value="1"/>
</dbReference>
<dbReference type="CDD" id="cd00154">
    <property type="entry name" value="Rab"/>
    <property type="match status" value="1"/>
</dbReference>
<dbReference type="SMART" id="SM00174">
    <property type="entry name" value="RHO"/>
    <property type="match status" value="1"/>
</dbReference>
<comment type="caution">
    <text evidence="2">The sequence shown here is derived from an EMBL/GenBank/DDBJ whole genome shotgun (WGS) entry which is preliminary data.</text>
</comment>
<dbReference type="VEuPathDB" id="FungiDB:BON22_1528"/>
<dbReference type="AlphaFoldDB" id="A0A1V2LBJ0"/>
<accession>A0A1V2LBJ0</accession>
<dbReference type="InterPro" id="IPR050209">
    <property type="entry name" value="Rab_GTPases_membrane_traffic"/>
</dbReference>
<dbReference type="SMART" id="SM00175">
    <property type="entry name" value="RAB"/>
    <property type="match status" value="1"/>
</dbReference>
<evidence type="ECO:0000256" key="1">
    <source>
        <dbReference type="ARBA" id="ARBA00006270"/>
    </source>
</evidence>
<protein>
    <submittedName>
        <fullName evidence="2">Ras-related protein Rab-4B</fullName>
    </submittedName>
</protein>
<dbReference type="NCBIfam" id="TIGR00231">
    <property type="entry name" value="small_GTP"/>
    <property type="match status" value="1"/>
</dbReference>
<name>A0A1V2LBJ0_CYBFA</name>
<comment type="similarity">
    <text evidence="1">Belongs to the small GTPase superfamily. Rab family.</text>
</comment>
<evidence type="ECO:0000313" key="3">
    <source>
        <dbReference type="Proteomes" id="UP000189513"/>
    </source>
</evidence>